<sequence>MRTFPPTVRGKETEMTTPPEKGGPSGPPGKPGGDLTTGGSGFQPQSHPYGRWNQQTDDLAEFAPAPPPGQQSPQPARSATFVDVRSIQGTPAPDFDASQFDERVPTPRAPSESAPASAQPPTARSLSSNATAGYGSASAPTTRVGAPSLFGMAGAPPGQSSQAAIDRRMREIAAANRASRELTQGGTAHLQGRTGTPPPSYVPRNGNDQNNAQRGGMGRGGGGGGR</sequence>
<feature type="compositionally biased region" description="Gly residues" evidence="1">
    <location>
        <begin position="215"/>
        <end position="226"/>
    </location>
</feature>
<keyword evidence="3" id="KW-1185">Reference proteome</keyword>
<evidence type="ECO:0000313" key="2">
    <source>
        <dbReference type="EMBL" id="GAA2637023.1"/>
    </source>
</evidence>
<dbReference type="Proteomes" id="UP001501447">
    <property type="component" value="Unassembled WGS sequence"/>
</dbReference>
<gene>
    <name evidence="2" type="ORF">GCM10009863_62060</name>
</gene>
<accession>A0ABN3QX10</accession>
<evidence type="ECO:0000256" key="1">
    <source>
        <dbReference type="SAM" id="MobiDB-lite"/>
    </source>
</evidence>
<organism evidence="2 3">
    <name type="scientific">Streptomyces axinellae</name>
    <dbReference type="NCBI Taxonomy" id="552788"/>
    <lineage>
        <taxon>Bacteria</taxon>
        <taxon>Bacillati</taxon>
        <taxon>Actinomycetota</taxon>
        <taxon>Actinomycetes</taxon>
        <taxon>Kitasatosporales</taxon>
        <taxon>Streptomycetaceae</taxon>
        <taxon>Streptomyces</taxon>
    </lineage>
</organism>
<feature type="compositionally biased region" description="Gly residues" evidence="1">
    <location>
        <begin position="31"/>
        <end position="41"/>
    </location>
</feature>
<comment type="caution">
    <text evidence="2">The sequence shown here is derived from an EMBL/GenBank/DDBJ whole genome shotgun (WGS) entry which is preliminary data.</text>
</comment>
<proteinExistence type="predicted"/>
<feature type="region of interest" description="Disordered" evidence="1">
    <location>
        <begin position="1"/>
        <end position="165"/>
    </location>
</feature>
<feature type="compositionally biased region" description="Polar residues" evidence="1">
    <location>
        <begin position="42"/>
        <end position="57"/>
    </location>
</feature>
<dbReference type="EMBL" id="BAAARJ010000028">
    <property type="protein sequence ID" value="GAA2637023.1"/>
    <property type="molecule type" value="Genomic_DNA"/>
</dbReference>
<protein>
    <submittedName>
        <fullName evidence="2">Uncharacterized protein</fullName>
    </submittedName>
</protein>
<name>A0ABN3QX10_9ACTN</name>
<reference evidence="2 3" key="1">
    <citation type="journal article" date="2019" name="Int. J. Syst. Evol. Microbiol.">
        <title>The Global Catalogue of Microorganisms (GCM) 10K type strain sequencing project: providing services to taxonomists for standard genome sequencing and annotation.</title>
        <authorList>
            <consortium name="The Broad Institute Genomics Platform"/>
            <consortium name="The Broad Institute Genome Sequencing Center for Infectious Disease"/>
            <person name="Wu L."/>
            <person name="Ma J."/>
        </authorList>
    </citation>
    <scope>NUCLEOTIDE SEQUENCE [LARGE SCALE GENOMIC DNA]</scope>
    <source>
        <strain evidence="2 3">JCM 16373</strain>
    </source>
</reference>
<evidence type="ECO:0000313" key="3">
    <source>
        <dbReference type="Proteomes" id="UP001501447"/>
    </source>
</evidence>
<feature type="compositionally biased region" description="Low complexity" evidence="1">
    <location>
        <begin position="109"/>
        <end position="125"/>
    </location>
</feature>
<feature type="region of interest" description="Disordered" evidence="1">
    <location>
        <begin position="177"/>
        <end position="226"/>
    </location>
</feature>